<evidence type="ECO:0000313" key="3">
    <source>
        <dbReference type="WBParaSite" id="OFLC_0000680101-mRNA-1"/>
    </source>
</evidence>
<evidence type="ECO:0000313" key="1">
    <source>
        <dbReference type="EMBL" id="VDO47958.1"/>
    </source>
</evidence>
<reference evidence="1 2" key="2">
    <citation type="submission" date="2018-11" db="EMBL/GenBank/DDBJ databases">
        <authorList>
            <consortium name="Pathogen Informatics"/>
        </authorList>
    </citation>
    <scope>NUCLEOTIDE SEQUENCE [LARGE SCALE GENOMIC DNA]</scope>
</reference>
<dbReference type="GO" id="GO:0005975">
    <property type="term" value="P:carbohydrate metabolic process"/>
    <property type="evidence" value="ECO:0007669"/>
    <property type="project" value="InterPro"/>
</dbReference>
<proteinExistence type="predicted"/>
<gene>
    <name evidence="1" type="ORF">OFLC_LOCUS6804</name>
</gene>
<dbReference type="EMBL" id="UZAJ01006684">
    <property type="protein sequence ID" value="VDO47958.1"/>
    <property type="molecule type" value="Genomic_DNA"/>
</dbReference>
<accession>A0A183HH40</accession>
<keyword evidence="2" id="KW-1185">Reference proteome</keyword>
<sequence length="115" mass="13117">MDEILGILENSTLRHPQSFPCDIQLLTVRPLTSDINLRLMILHRAGIDCSSLISPKCFANKLDLAVKKYMQSIGVITVQKTLLNGVKQISKEMPYQEAKFFLEPTDFATYLIRFK</sequence>
<name>A0A183HH40_9BILA</name>
<dbReference type="STRING" id="387005.A0A183HH40"/>
<dbReference type="AlphaFoldDB" id="A0A183HH40"/>
<dbReference type="GO" id="GO:0030246">
    <property type="term" value="F:carbohydrate binding"/>
    <property type="evidence" value="ECO:0007669"/>
    <property type="project" value="InterPro"/>
</dbReference>
<dbReference type="InterPro" id="IPR011013">
    <property type="entry name" value="Gal_mutarotase_sf_dom"/>
</dbReference>
<evidence type="ECO:0000313" key="2">
    <source>
        <dbReference type="Proteomes" id="UP000267606"/>
    </source>
</evidence>
<dbReference type="SUPFAM" id="SSF74650">
    <property type="entry name" value="Galactose mutarotase-like"/>
    <property type="match status" value="1"/>
</dbReference>
<organism evidence="3">
    <name type="scientific">Onchocerca flexuosa</name>
    <dbReference type="NCBI Taxonomy" id="387005"/>
    <lineage>
        <taxon>Eukaryota</taxon>
        <taxon>Metazoa</taxon>
        <taxon>Ecdysozoa</taxon>
        <taxon>Nematoda</taxon>
        <taxon>Chromadorea</taxon>
        <taxon>Rhabditida</taxon>
        <taxon>Spirurina</taxon>
        <taxon>Spiruromorpha</taxon>
        <taxon>Filarioidea</taxon>
        <taxon>Onchocercidae</taxon>
        <taxon>Onchocerca</taxon>
    </lineage>
</organism>
<dbReference type="GO" id="GO:0003824">
    <property type="term" value="F:catalytic activity"/>
    <property type="evidence" value="ECO:0007669"/>
    <property type="project" value="InterPro"/>
</dbReference>
<dbReference type="WBParaSite" id="OFLC_0000680101-mRNA-1">
    <property type="protein sequence ID" value="OFLC_0000680101-mRNA-1"/>
    <property type="gene ID" value="OFLC_0000680101"/>
</dbReference>
<dbReference type="Proteomes" id="UP000267606">
    <property type="component" value="Unassembled WGS sequence"/>
</dbReference>
<protein>
    <submittedName>
        <fullName evidence="1 3">Uncharacterized protein</fullName>
    </submittedName>
</protein>
<reference evidence="3" key="1">
    <citation type="submission" date="2016-06" db="UniProtKB">
        <authorList>
            <consortium name="WormBaseParasite"/>
        </authorList>
    </citation>
    <scope>IDENTIFICATION</scope>
</reference>